<proteinExistence type="predicted"/>
<sequence>MPLYLTVLTCSYAFAGANWISCDRSKASKRCSHFGMSGELSCHQVRATLLDGFSRTKNK</sequence>
<dbReference type="EMBL" id="JACJQB010000006">
    <property type="protein sequence ID" value="MBD2187511.1"/>
    <property type="molecule type" value="Genomic_DNA"/>
</dbReference>
<comment type="caution">
    <text evidence="1">The sequence shown here is derived from an EMBL/GenBank/DDBJ whole genome shotgun (WGS) entry which is preliminary data.</text>
</comment>
<dbReference type="Proteomes" id="UP000642094">
    <property type="component" value="Unassembled WGS sequence"/>
</dbReference>
<protein>
    <recommendedName>
        <fullName evidence="3">Secreted protein</fullName>
    </recommendedName>
</protein>
<organism evidence="1 2">
    <name type="scientific">Pseudanabaena mucicola FACHB-723</name>
    <dbReference type="NCBI Taxonomy" id="2692860"/>
    <lineage>
        <taxon>Bacteria</taxon>
        <taxon>Bacillati</taxon>
        <taxon>Cyanobacteriota</taxon>
        <taxon>Cyanophyceae</taxon>
        <taxon>Pseudanabaenales</taxon>
        <taxon>Pseudanabaenaceae</taxon>
        <taxon>Pseudanabaena</taxon>
    </lineage>
</organism>
<accession>A0ABR7ZU53</accession>
<evidence type="ECO:0000313" key="2">
    <source>
        <dbReference type="Proteomes" id="UP000642094"/>
    </source>
</evidence>
<gene>
    <name evidence="1" type="ORF">H6F41_05045</name>
</gene>
<reference evidence="1 2" key="1">
    <citation type="journal article" date="2020" name="ISME J.">
        <title>Comparative genomics reveals insights into cyanobacterial evolution and habitat adaptation.</title>
        <authorList>
            <person name="Chen M.Y."/>
            <person name="Teng W.K."/>
            <person name="Zhao L."/>
            <person name="Hu C.X."/>
            <person name="Zhou Y.K."/>
            <person name="Han B.P."/>
            <person name="Song L.R."/>
            <person name="Shu W.S."/>
        </authorList>
    </citation>
    <scope>NUCLEOTIDE SEQUENCE [LARGE SCALE GENOMIC DNA]</scope>
    <source>
        <strain evidence="1 2">FACHB-723</strain>
    </source>
</reference>
<evidence type="ECO:0000313" key="1">
    <source>
        <dbReference type="EMBL" id="MBD2187511.1"/>
    </source>
</evidence>
<keyword evidence="2" id="KW-1185">Reference proteome</keyword>
<name>A0ABR7ZU53_9CYAN</name>
<evidence type="ECO:0008006" key="3">
    <source>
        <dbReference type="Google" id="ProtNLM"/>
    </source>
</evidence>